<feature type="domain" description="Zeta toxin" evidence="3">
    <location>
        <begin position="2"/>
        <end position="148"/>
    </location>
</feature>
<dbReference type="InterPro" id="IPR010488">
    <property type="entry name" value="Zeta_toxin_domain"/>
</dbReference>
<evidence type="ECO:0000256" key="1">
    <source>
        <dbReference type="ARBA" id="ARBA00022741"/>
    </source>
</evidence>
<dbReference type="InterPro" id="IPR027417">
    <property type="entry name" value="P-loop_NTPase"/>
</dbReference>
<organism evidence="4">
    <name type="scientific">bioreactor metagenome</name>
    <dbReference type="NCBI Taxonomy" id="1076179"/>
    <lineage>
        <taxon>unclassified sequences</taxon>
        <taxon>metagenomes</taxon>
        <taxon>ecological metagenomes</taxon>
    </lineage>
</organism>
<evidence type="ECO:0000313" key="4">
    <source>
        <dbReference type="EMBL" id="MPL87720.1"/>
    </source>
</evidence>
<dbReference type="SUPFAM" id="SSF52540">
    <property type="entry name" value="P-loop containing nucleoside triphosphate hydrolases"/>
    <property type="match status" value="1"/>
</dbReference>
<name>A0A644V8R7_9ZZZZ</name>
<accession>A0A644V8R7</accession>
<evidence type="ECO:0000259" key="3">
    <source>
        <dbReference type="Pfam" id="PF06414"/>
    </source>
</evidence>
<dbReference type="PANTHER" id="PTHR39206:SF1">
    <property type="entry name" value="SLL8004 PROTEIN"/>
    <property type="match status" value="1"/>
</dbReference>
<reference evidence="4" key="1">
    <citation type="submission" date="2019-08" db="EMBL/GenBank/DDBJ databases">
        <authorList>
            <person name="Kucharzyk K."/>
            <person name="Murdoch R.W."/>
            <person name="Higgins S."/>
            <person name="Loffler F."/>
        </authorList>
    </citation>
    <scope>NUCLEOTIDE SEQUENCE</scope>
</reference>
<keyword evidence="1" id="KW-0547">Nucleotide-binding</keyword>
<proteinExistence type="predicted"/>
<gene>
    <name evidence="4" type="ORF">SDC9_33730</name>
</gene>
<keyword evidence="2" id="KW-0067">ATP-binding</keyword>
<dbReference type="EMBL" id="VSSQ01000243">
    <property type="protein sequence ID" value="MPL87720.1"/>
    <property type="molecule type" value="Genomic_DNA"/>
</dbReference>
<dbReference type="Pfam" id="PF06414">
    <property type="entry name" value="Zeta_toxin"/>
    <property type="match status" value="1"/>
</dbReference>
<dbReference type="PANTHER" id="PTHR39206">
    <property type="entry name" value="SLL8004 PROTEIN"/>
    <property type="match status" value="1"/>
</dbReference>
<sequence>MPKLLCICGPNGAGKSTFSRTIAMRENLLVIDPDKLAAEGLSPIAAGKAAARMARLFLEEGVSFARESTLTAKFDFTLMEEAKQRGYEVELVYIRLVSEELALKRVAARASRGGHSVPHQDVVRRFKRSLENLPKAMALADKVTILDNSFCNYRKIS</sequence>
<protein>
    <recommendedName>
        <fullName evidence="3">Zeta toxin domain-containing protein</fullName>
    </recommendedName>
</protein>
<comment type="caution">
    <text evidence="4">The sequence shown here is derived from an EMBL/GenBank/DDBJ whole genome shotgun (WGS) entry which is preliminary data.</text>
</comment>
<dbReference type="GO" id="GO:0016301">
    <property type="term" value="F:kinase activity"/>
    <property type="evidence" value="ECO:0007669"/>
    <property type="project" value="InterPro"/>
</dbReference>
<evidence type="ECO:0000256" key="2">
    <source>
        <dbReference type="ARBA" id="ARBA00022840"/>
    </source>
</evidence>
<dbReference type="AlphaFoldDB" id="A0A644V8R7"/>
<dbReference type="GO" id="GO:0005524">
    <property type="term" value="F:ATP binding"/>
    <property type="evidence" value="ECO:0007669"/>
    <property type="project" value="UniProtKB-KW"/>
</dbReference>
<dbReference type="Gene3D" id="3.40.50.300">
    <property type="entry name" value="P-loop containing nucleotide triphosphate hydrolases"/>
    <property type="match status" value="1"/>
</dbReference>